<dbReference type="CDD" id="cd00085">
    <property type="entry name" value="HNHc"/>
    <property type="match status" value="1"/>
</dbReference>
<feature type="region of interest" description="Disordered" evidence="1">
    <location>
        <begin position="265"/>
        <end position="303"/>
    </location>
</feature>
<evidence type="ECO:0000313" key="3">
    <source>
        <dbReference type="EMBL" id="SFB12112.1"/>
    </source>
</evidence>
<sequence length="488" mass="52411">MTTTTATAAPEGLEALPPHDALPETEESLRARYADLVSFVERCEAMVRAATAARAVALATAARTAALADTVAAAAEGLELSREDRDLAERAVTAELATVLQLPEVTTGGLLDDAVALTGPRTAVLEALASGRVAYRHVQVLLRETGHLPADVQAEADAALLPGCGSWTPTQLARRARSWAQRHDPTTMSERYERARAGRRVWVEPDRDGMAWLHALLPAPHAQAIYEGLSFGARMLRADETASPQDALVPQLRADLLVDLLLPELTGTSTPDPSRDTNGPRVSDDVRDAVDDGSGSPRCSDPRCRGRAWRPTVLVTVPLGTALGGDEPGELAGYGPVDARTARELLASASSFTRLLTDPVTDAVTDVDRATYAVTGARRRFLQVRDGTCRFPGCSRSTTACDVDHAVEWAAGGCSDRGNNAHLCRHHHRLKHRTRWRMTQAEDGTLTWTSPTGRTRTTHPAFPPAPPPPPPRAPEARAVDLEPDDPPF</sequence>
<dbReference type="InterPro" id="IPR003615">
    <property type="entry name" value="HNH_nuc"/>
</dbReference>
<name>A0A1I0YG27_9CELL</name>
<proteinExistence type="predicted"/>
<evidence type="ECO:0000313" key="4">
    <source>
        <dbReference type="Proteomes" id="UP000199012"/>
    </source>
</evidence>
<dbReference type="EMBL" id="FOKA01000007">
    <property type="protein sequence ID" value="SFB12112.1"/>
    <property type="molecule type" value="Genomic_DNA"/>
</dbReference>
<feature type="compositionally biased region" description="Low complexity" evidence="1">
    <location>
        <begin position="444"/>
        <end position="460"/>
    </location>
</feature>
<accession>A0A1I0YG27</accession>
<dbReference type="SMART" id="SM00507">
    <property type="entry name" value="HNHc"/>
    <property type="match status" value="1"/>
</dbReference>
<dbReference type="OrthoDB" id="5140334at2"/>
<feature type="domain" description="HNH nuclease" evidence="2">
    <location>
        <begin position="377"/>
        <end position="429"/>
    </location>
</feature>
<dbReference type="RefSeq" id="WP_090032666.1">
    <property type="nucleotide sequence ID" value="NZ_BONM01000008.1"/>
</dbReference>
<feature type="region of interest" description="Disordered" evidence="1">
    <location>
        <begin position="1"/>
        <end position="20"/>
    </location>
</feature>
<feature type="compositionally biased region" description="Pro residues" evidence="1">
    <location>
        <begin position="461"/>
        <end position="473"/>
    </location>
</feature>
<dbReference type="Gene3D" id="1.10.30.50">
    <property type="match status" value="1"/>
</dbReference>
<dbReference type="InterPro" id="IPR003870">
    <property type="entry name" value="DUF222"/>
</dbReference>
<evidence type="ECO:0000256" key="1">
    <source>
        <dbReference type="SAM" id="MobiDB-lite"/>
    </source>
</evidence>
<dbReference type="AlphaFoldDB" id="A0A1I0YG27"/>
<protein>
    <recommendedName>
        <fullName evidence="2">HNH nuclease domain-containing protein</fullName>
    </recommendedName>
</protein>
<dbReference type="STRING" id="988821.SAMN05421867_107135"/>
<organism evidence="3 4">
    <name type="scientific">Cellulomonas marina</name>
    <dbReference type="NCBI Taxonomy" id="988821"/>
    <lineage>
        <taxon>Bacteria</taxon>
        <taxon>Bacillati</taxon>
        <taxon>Actinomycetota</taxon>
        <taxon>Actinomycetes</taxon>
        <taxon>Micrococcales</taxon>
        <taxon>Cellulomonadaceae</taxon>
        <taxon>Cellulomonas</taxon>
    </lineage>
</organism>
<dbReference type="Proteomes" id="UP000199012">
    <property type="component" value="Unassembled WGS sequence"/>
</dbReference>
<reference evidence="3 4" key="1">
    <citation type="submission" date="2016-10" db="EMBL/GenBank/DDBJ databases">
        <authorList>
            <person name="de Groot N.N."/>
        </authorList>
    </citation>
    <scope>NUCLEOTIDE SEQUENCE [LARGE SCALE GENOMIC DNA]</scope>
    <source>
        <strain evidence="3 4">CGMCC 4.6945</strain>
    </source>
</reference>
<keyword evidence="4" id="KW-1185">Reference proteome</keyword>
<dbReference type="Pfam" id="PF02720">
    <property type="entry name" value="DUF222"/>
    <property type="match status" value="1"/>
</dbReference>
<feature type="region of interest" description="Disordered" evidence="1">
    <location>
        <begin position="441"/>
        <end position="488"/>
    </location>
</feature>
<gene>
    <name evidence="3" type="ORF">SAMN05421867_107135</name>
</gene>
<evidence type="ECO:0000259" key="2">
    <source>
        <dbReference type="SMART" id="SM00507"/>
    </source>
</evidence>